<organism evidence="1 2">
    <name type="scientific">Thermanaerosceptrum fracticalcis</name>
    <dbReference type="NCBI Taxonomy" id="1712410"/>
    <lineage>
        <taxon>Bacteria</taxon>
        <taxon>Bacillati</taxon>
        <taxon>Bacillota</taxon>
        <taxon>Clostridia</taxon>
        <taxon>Eubacteriales</taxon>
        <taxon>Peptococcaceae</taxon>
        <taxon>Thermanaerosceptrum</taxon>
    </lineage>
</organism>
<name>A0A7G6E044_THEFR</name>
<dbReference type="KEGG" id="tfr:BR63_03410"/>
<sequence>MNREQFSLKQLKSAIAANGNMREFIRKAVEAYKPQLPEEGGSCFECGGTLKRSTYDAELEDIGTVIKSIPAYRCKDCGSFEMDLAVEAAIGEYLETFVRKGIPTPQEINIEELIKN</sequence>
<proteinExistence type="predicted"/>
<keyword evidence="2" id="KW-1185">Reference proteome</keyword>
<dbReference type="OrthoDB" id="9812340at2"/>
<dbReference type="EMBL" id="CP045798">
    <property type="protein sequence ID" value="QNB45448.1"/>
    <property type="molecule type" value="Genomic_DNA"/>
</dbReference>
<gene>
    <name evidence="1" type="ORF">BR63_03410</name>
</gene>
<evidence type="ECO:0000313" key="2">
    <source>
        <dbReference type="Proteomes" id="UP000515847"/>
    </source>
</evidence>
<evidence type="ECO:0008006" key="3">
    <source>
        <dbReference type="Google" id="ProtNLM"/>
    </source>
</evidence>
<reference evidence="1 2" key="1">
    <citation type="journal article" date="2019" name="Front. Microbiol.">
        <title>Thermoanaerosceptrum fracticalcis gen. nov. sp. nov., a Novel Fumarate-Fermenting Microorganism From a Deep Fractured Carbonate Aquifer of the US Great Basin.</title>
        <authorList>
            <person name="Hamilton-Brehm S.D."/>
            <person name="Stewart L.E."/>
            <person name="Zavarin M."/>
            <person name="Caldwell M."/>
            <person name="Lawson P.A."/>
            <person name="Onstott T.C."/>
            <person name="Grzymski J."/>
            <person name="Neveux I."/>
            <person name="Lollar B.S."/>
            <person name="Russell C.E."/>
            <person name="Moser D.P."/>
        </authorList>
    </citation>
    <scope>NUCLEOTIDE SEQUENCE [LARGE SCALE GENOMIC DNA]</scope>
    <source>
        <strain evidence="1 2">DRI-13</strain>
    </source>
</reference>
<dbReference type="Proteomes" id="UP000515847">
    <property type="component" value="Chromosome"/>
</dbReference>
<accession>A0A7G6E044</accession>
<evidence type="ECO:0000313" key="1">
    <source>
        <dbReference type="EMBL" id="QNB45448.1"/>
    </source>
</evidence>
<protein>
    <recommendedName>
        <fullName evidence="3">YgiT-type zinc finger protein</fullName>
    </recommendedName>
</protein>
<dbReference type="AlphaFoldDB" id="A0A7G6E044"/>
<dbReference type="RefSeq" id="WP_034423094.1">
    <property type="nucleotide sequence ID" value="NZ_CP045798.1"/>
</dbReference>